<feature type="transmembrane region" description="Helical" evidence="2">
    <location>
        <begin position="47"/>
        <end position="65"/>
    </location>
</feature>
<evidence type="ECO:0008006" key="5">
    <source>
        <dbReference type="Google" id="ProtNLM"/>
    </source>
</evidence>
<feature type="transmembrane region" description="Helical" evidence="2">
    <location>
        <begin position="398"/>
        <end position="418"/>
    </location>
</feature>
<protein>
    <recommendedName>
        <fullName evidence="5">Glycosyltransferase RgtA/B/C/D-like domain-containing protein</fullName>
    </recommendedName>
</protein>
<evidence type="ECO:0000256" key="2">
    <source>
        <dbReference type="SAM" id="Phobius"/>
    </source>
</evidence>
<feature type="transmembrane region" description="Helical" evidence="2">
    <location>
        <begin position="342"/>
        <end position="360"/>
    </location>
</feature>
<dbReference type="AlphaFoldDB" id="A0A6C7E9Y3"/>
<dbReference type="KEGG" id="aym:YM304_25080"/>
<proteinExistence type="predicted"/>
<keyword evidence="4" id="KW-1185">Reference proteome</keyword>
<feature type="transmembrane region" description="Helical" evidence="2">
    <location>
        <begin position="122"/>
        <end position="139"/>
    </location>
</feature>
<reference evidence="3 4" key="1">
    <citation type="journal article" date="2013" name="Int. J. Syst. Evol. Microbiol.">
        <title>Ilumatobacter nonamiense sp. nov. and Ilumatobacter coccineum sp. nov., isolated from seashore sand.</title>
        <authorList>
            <person name="Matsumoto A."/>
            <person name="Kasai H."/>
            <person name="Matsuo Y."/>
            <person name="Shizuri Y."/>
            <person name="Ichikawa N."/>
            <person name="Fujita N."/>
            <person name="Omura S."/>
            <person name="Takahashi Y."/>
        </authorList>
    </citation>
    <scope>NUCLEOTIDE SEQUENCE [LARGE SCALE GENOMIC DNA]</scope>
    <source>
        <strain evidence="4">NBRC 103263 / KCTC 29153 / YM16-304</strain>
    </source>
</reference>
<name>A0A6C7E9Y3_ILUCY</name>
<sequence>MLDAEPDHSSSAEGVDDTSARQRSARQPFVLGGGLVLDPRAWNRTNVVAFLLVFAFSMLPVRGLYRAPGSSMEEAFMIVFPRMLLDGKVPNVDFLHLYGPGSLHALAGWYTVFGETLESQRTFGLLQNLAIIIALYVLVRPWGRIASVAAGCVAALLVMTPIGLAALAWHGAVALALWSVVFAIRARITGSIRSWATSGLLAGLALAFRPDIIIAITIAVLAAGWVHRSVALKPFLVGSVVGLVPMWIHLAIAGPVATFEGIVIDPVVTLRPGRELPSPPSFSEIDGALQAIAEAVPPWYPLPAPAANHQLFFWFFAVIIVAIAVPVLAWRLRRRRPSAANDLLFIAGLFGLGILPQAMQRPDSTHLAWVSMVSWPLLIAVIAQLVRERRSEAGPSRRPALTGAAAVIALMLVVTPFYTFRYYALHTRVAVGDLPLPFLVERGDKKFWYGNPEVANSLIAMMPVLDELSDPGDTLIVGTADLSRTVYSDVSIYFLFPELEPGTYYVEMDPGLADAEGSGLAEDIAQADFLVLTNFWSGWLEPNTSTRRQSQEHNQAVRDNFCLVDTYEDNLLMLFERCEGGGGISGADIDGIYPVVPVPEELS</sequence>
<evidence type="ECO:0000313" key="4">
    <source>
        <dbReference type="Proteomes" id="UP000011863"/>
    </source>
</evidence>
<feature type="transmembrane region" description="Helical" evidence="2">
    <location>
        <begin position="145"/>
        <end position="164"/>
    </location>
</feature>
<feature type="transmembrane region" description="Helical" evidence="2">
    <location>
        <begin position="200"/>
        <end position="223"/>
    </location>
</feature>
<keyword evidence="2" id="KW-0472">Membrane</keyword>
<dbReference type="EMBL" id="AP012057">
    <property type="protein sequence ID" value="BAN02822.1"/>
    <property type="molecule type" value="Genomic_DNA"/>
</dbReference>
<feature type="transmembrane region" description="Helical" evidence="2">
    <location>
        <begin position="366"/>
        <end position="386"/>
    </location>
</feature>
<evidence type="ECO:0000256" key="1">
    <source>
        <dbReference type="SAM" id="MobiDB-lite"/>
    </source>
</evidence>
<keyword evidence="2" id="KW-0812">Transmembrane</keyword>
<feature type="compositionally biased region" description="Basic and acidic residues" evidence="1">
    <location>
        <begin position="1"/>
        <end position="10"/>
    </location>
</feature>
<accession>A0A6C7E9Y3</accession>
<feature type="region of interest" description="Disordered" evidence="1">
    <location>
        <begin position="1"/>
        <end position="23"/>
    </location>
</feature>
<keyword evidence="2" id="KW-1133">Transmembrane helix</keyword>
<organism evidence="3 4">
    <name type="scientific">Ilumatobacter coccineus (strain NBRC 103263 / KCTC 29153 / YM16-304)</name>
    <dbReference type="NCBI Taxonomy" id="1313172"/>
    <lineage>
        <taxon>Bacteria</taxon>
        <taxon>Bacillati</taxon>
        <taxon>Actinomycetota</taxon>
        <taxon>Acidimicrobiia</taxon>
        <taxon>Acidimicrobiales</taxon>
        <taxon>Ilumatobacteraceae</taxon>
        <taxon>Ilumatobacter</taxon>
    </lineage>
</organism>
<feature type="transmembrane region" description="Helical" evidence="2">
    <location>
        <begin position="235"/>
        <end position="257"/>
    </location>
</feature>
<gene>
    <name evidence="3" type="ORF">YM304_25080</name>
</gene>
<feature type="transmembrane region" description="Helical" evidence="2">
    <location>
        <begin position="311"/>
        <end position="330"/>
    </location>
</feature>
<evidence type="ECO:0000313" key="3">
    <source>
        <dbReference type="EMBL" id="BAN02822.1"/>
    </source>
</evidence>
<dbReference type="Proteomes" id="UP000011863">
    <property type="component" value="Chromosome"/>
</dbReference>